<name>A0A225UMQ1_9STRA</name>
<dbReference type="Proteomes" id="UP000198211">
    <property type="component" value="Unassembled WGS sequence"/>
</dbReference>
<gene>
    <name evidence="1" type="ORF">PHMEG_00035910</name>
</gene>
<comment type="caution">
    <text evidence="1">The sequence shown here is derived from an EMBL/GenBank/DDBJ whole genome shotgun (WGS) entry which is preliminary data.</text>
</comment>
<evidence type="ECO:0000313" key="1">
    <source>
        <dbReference type="EMBL" id="OWY94382.1"/>
    </source>
</evidence>
<dbReference type="AlphaFoldDB" id="A0A225UMQ1"/>
<evidence type="ECO:0000313" key="2">
    <source>
        <dbReference type="Proteomes" id="UP000198211"/>
    </source>
</evidence>
<proteinExistence type="predicted"/>
<reference evidence="2" key="1">
    <citation type="submission" date="2017-03" db="EMBL/GenBank/DDBJ databases">
        <title>Phytopthora megakarya and P. palmivora, two closely related causual agents of cacao black pod achieved similar genome size and gene model numbers by different mechanisms.</title>
        <authorList>
            <person name="Ali S."/>
            <person name="Shao J."/>
            <person name="Larry D.J."/>
            <person name="Kronmiller B."/>
            <person name="Shen D."/>
            <person name="Strem M.D."/>
            <person name="Melnick R.L."/>
            <person name="Guiltinan M.J."/>
            <person name="Tyler B.M."/>
            <person name="Meinhardt L.W."/>
            <person name="Bailey B.A."/>
        </authorList>
    </citation>
    <scope>NUCLEOTIDE SEQUENCE [LARGE SCALE GENOMIC DNA]</scope>
    <source>
        <strain evidence="2">zdho120</strain>
    </source>
</reference>
<dbReference type="EMBL" id="NBNE01014480">
    <property type="protein sequence ID" value="OWY94382.1"/>
    <property type="molecule type" value="Genomic_DNA"/>
</dbReference>
<accession>A0A225UMQ1</accession>
<protein>
    <submittedName>
        <fullName evidence="1">Uncharacterized protein</fullName>
    </submittedName>
</protein>
<organism evidence="1 2">
    <name type="scientific">Phytophthora megakarya</name>
    <dbReference type="NCBI Taxonomy" id="4795"/>
    <lineage>
        <taxon>Eukaryota</taxon>
        <taxon>Sar</taxon>
        <taxon>Stramenopiles</taxon>
        <taxon>Oomycota</taxon>
        <taxon>Peronosporomycetes</taxon>
        <taxon>Peronosporales</taxon>
        <taxon>Peronosporaceae</taxon>
        <taxon>Phytophthora</taxon>
    </lineage>
</organism>
<keyword evidence="2" id="KW-1185">Reference proteome</keyword>
<sequence>MTPDTRAILLQALSTTNICVSSILSVQSQVVARMNYEFHIVGCGVRGGHCVKPSING</sequence>